<feature type="domain" description="Nudix hydrolase" evidence="1">
    <location>
        <begin position="8"/>
        <end position="157"/>
    </location>
</feature>
<evidence type="ECO:0000313" key="2">
    <source>
        <dbReference type="EMBL" id="MEJ8826986.1"/>
    </source>
</evidence>
<reference evidence="2 3" key="1">
    <citation type="submission" date="2024-03" db="EMBL/GenBank/DDBJ databases">
        <title>Novel species of the genus Variovorax.</title>
        <authorList>
            <person name="Liu Q."/>
            <person name="Xin Y.-H."/>
        </authorList>
    </citation>
    <scope>NUCLEOTIDE SEQUENCE [LARGE SCALE GENOMIC DNA]</scope>
    <source>
        <strain evidence="2 3">KACC 18501</strain>
    </source>
</reference>
<dbReference type="Pfam" id="PF00293">
    <property type="entry name" value="NUDIX"/>
    <property type="match status" value="1"/>
</dbReference>
<dbReference type="EMBL" id="JBBKZV010000047">
    <property type="protein sequence ID" value="MEJ8826986.1"/>
    <property type="molecule type" value="Genomic_DNA"/>
</dbReference>
<name>A0ABU8WCI8_9BURK</name>
<evidence type="ECO:0000259" key="1">
    <source>
        <dbReference type="PROSITE" id="PS51462"/>
    </source>
</evidence>
<keyword evidence="3" id="KW-1185">Reference proteome</keyword>
<dbReference type="SUPFAM" id="SSF55811">
    <property type="entry name" value="Nudix"/>
    <property type="match status" value="1"/>
</dbReference>
<dbReference type="Gene3D" id="3.90.79.10">
    <property type="entry name" value="Nucleoside Triphosphate Pyrophosphohydrolase"/>
    <property type="match status" value="1"/>
</dbReference>
<dbReference type="PANTHER" id="PTHR21340:SF7">
    <property type="entry name" value="NUDIX HYDROLASE DOMAIN-CONTAINING PROTEIN"/>
    <property type="match status" value="1"/>
</dbReference>
<proteinExistence type="predicted"/>
<dbReference type="CDD" id="cd04662">
    <property type="entry name" value="NUDIX_Hydrolase"/>
    <property type="match status" value="1"/>
</dbReference>
<organism evidence="2 3">
    <name type="scientific">Variovorax humicola</name>
    <dbReference type="NCBI Taxonomy" id="1769758"/>
    <lineage>
        <taxon>Bacteria</taxon>
        <taxon>Pseudomonadati</taxon>
        <taxon>Pseudomonadota</taxon>
        <taxon>Betaproteobacteria</taxon>
        <taxon>Burkholderiales</taxon>
        <taxon>Comamonadaceae</taxon>
        <taxon>Variovorax</taxon>
    </lineage>
</organism>
<dbReference type="Proteomes" id="UP001363010">
    <property type="component" value="Unassembled WGS sequence"/>
</dbReference>
<dbReference type="InterPro" id="IPR000086">
    <property type="entry name" value="NUDIX_hydrolase_dom"/>
</dbReference>
<protein>
    <submittedName>
        <fullName evidence="2">NUDIX domain-containing protein</fullName>
    </submittedName>
</protein>
<dbReference type="PROSITE" id="PS51462">
    <property type="entry name" value="NUDIX"/>
    <property type="match status" value="1"/>
</dbReference>
<comment type="caution">
    <text evidence="2">The sequence shown here is derived from an EMBL/GenBank/DDBJ whole genome shotgun (WGS) entry which is preliminary data.</text>
</comment>
<evidence type="ECO:0000313" key="3">
    <source>
        <dbReference type="Proteomes" id="UP001363010"/>
    </source>
</evidence>
<dbReference type="InterPro" id="IPR051325">
    <property type="entry name" value="Nudix_hydrolase_domain"/>
</dbReference>
<accession>A0ABU8WCI8</accession>
<dbReference type="PANTHER" id="PTHR21340">
    <property type="entry name" value="DIADENOSINE 5,5-P1,P4-TETRAPHOSPHATE PYROPHOSPHOHYDROLASE MUTT"/>
    <property type="match status" value="1"/>
</dbReference>
<gene>
    <name evidence="2" type="ORF">WKW80_34160</name>
</gene>
<dbReference type="RefSeq" id="WP_340368017.1">
    <property type="nucleotide sequence ID" value="NZ_JBBKZV010000047.1"/>
</dbReference>
<sequence>MDSPSRRIGRRSAGLLMYRRRCGTLEVLLVHPGGPLWAGRDLGAWSIPKGEMNDASEDPLDAAKREFAEETGFAPGTQWIGLGEVRQRSGKRVTAWAFEGDADPAALVSNAFEMEWPPRSGQRRAFAEVDRAAWFNLEAARLHIHEAQRVFLERLQAIAK</sequence>
<dbReference type="InterPro" id="IPR015797">
    <property type="entry name" value="NUDIX_hydrolase-like_dom_sf"/>
</dbReference>